<evidence type="ECO:0000256" key="1">
    <source>
        <dbReference type="SAM" id="SignalP"/>
    </source>
</evidence>
<organism evidence="2 3">
    <name type="scientific">Pelomonas nitida</name>
    <dbReference type="NCBI Taxonomy" id="3299027"/>
    <lineage>
        <taxon>Bacteria</taxon>
        <taxon>Pseudomonadati</taxon>
        <taxon>Pseudomonadota</taxon>
        <taxon>Betaproteobacteria</taxon>
        <taxon>Burkholderiales</taxon>
        <taxon>Sphaerotilaceae</taxon>
        <taxon>Roseateles</taxon>
    </lineage>
</organism>
<dbReference type="Proteomes" id="UP001606305">
    <property type="component" value="Unassembled WGS sequence"/>
</dbReference>
<name>A0ABW7GB66_9BURK</name>
<feature type="signal peptide" evidence="1">
    <location>
        <begin position="1"/>
        <end position="30"/>
    </location>
</feature>
<keyword evidence="3" id="KW-1185">Reference proteome</keyword>
<evidence type="ECO:0000313" key="3">
    <source>
        <dbReference type="Proteomes" id="UP001606305"/>
    </source>
</evidence>
<gene>
    <name evidence="2" type="ORF">ACG00X_19660</name>
</gene>
<reference evidence="2 3" key="1">
    <citation type="submission" date="2024-09" db="EMBL/GenBank/DDBJ databases">
        <title>Novel species of the genus Pelomonas and Roseateles isolated from streams.</title>
        <authorList>
            <person name="Lu H."/>
        </authorList>
    </citation>
    <scope>NUCLEOTIDE SEQUENCE [LARGE SCALE GENOMIC DNA]</scope>
    <source>
        <strain evidence="2 3">BYS96W</strain>
    </source>
</reference>
<evidence type="ECO:0000313" key="2">
    <source>
        <dbReference type="EMBL" id="MFG6459056.1"/>
    </source>
</evidence>
<feature type="chain" id="PRO_5045577325" evidence="1">
    <location>
        <begin position="31"/>
        <end position="138"/>
    </location>
</feature>
<proteinExistence type="predicted"/>
<dbReference type="EMBL" id="JBIGIA010000017">
    <property type="protein sequence ID" value="MFG6459056.1"/>
    <property type="molecule type" value="Genomic_DNA"/>
</dbReference>
<accession>A0ABW7GB66</accession>
<keyword evidence="1" id="KW-0732">Signal</keyword>
<dbReference type="RefSeq" id="WP_394490655.1">
    <property type="nucleotide sequence ID" value="NZ_JBIGIA010000017.1"/>
</dbReference>
<sequence length="138" mass="14588">MTPARCRQARRAPRVLFALAAGCALGAALAAPLPPAARAEVDALLNRLQSSGCEFNRNGSWYAGAEARAHLLKKLDYLEGKGQVQTTEQFIALGASASSMSGQPYLVRCAGKPAMPSAGWLSSELQQLRTIRAPSAPH</sequence>
<dbReference type="Pfam" id="PF17263">
    <property type="entry name" value="DUF5329"/>
    <property type="match status" value="1"/>
</dbReference>
<comment type="caution">
    <text evidence="2">The sequence shown here is derived from an EMBL/GenBank/DDBJ whole genome shotgun (WGS) entry which is preliminary data.</text>
</comment>
<protein>
    <submittedName>
        <fullName evidence="2">DUF5329 domain-containing protein</fullName>
    </submittedName>
</protein>
<dbReference type="InterPro" id="IPR035242">
    <property type="entry name" value="DUF5329"/>
</dbReference>